<feature type="binding site" evidence="16">
    <location>
        <position position="113"/>
    </location>
    <ligand>
        <name>K(+)</name>
        <dbReference type="ChEBI" id="CHEBI:29103"/>
    </ligand>
</feature>
<dbReference type="CDD" id="cd24015">
    <property type="entry name" value="ASKHA_NBD_PanK-III"/>
    <property type="match status" value="1"/>
</dbReference>
<proteinExistence type="inferred from homology"/>
<accession>A0ABS5VV89</accession>
<comment type="subunit">
    <text evidence="5 16">Homodimer.</text>
</comment>
<feature type="binding site" evidence="16">
    <location>
        <position position="83"/>
    </location>
    <ligand>
        <name>substrate</name>
    </ligand>
</feature>
<evidence type="ECO:0000256" key="6">
    <source>
        <dbReference type="ARBA" id="ARBA00012102"/>
    </source>
</evidence>
<dbReference type="InterPro" id="IPR043129">
    <property type="entry name" value="ATPase_NBD"/>
</dbReference>
<feature type="active site" description="Proton acceptor" evidence="16">
    <location>
        <position position="92"/>
    </location>
</feature>
<keyword evidence="9 16" id="KW-0547">Nucleotide-binding</keyword>
<evidence type="ECO:0000256" key="14">
    <source>
        <dbReference type="ARBA" id="ARBA00038036"/>
    </source>
</evidence>
<dbReference type="RefSeq" id="WP_254154616.1">
    <property type="nucleotide sequence ID" value="NZ_JAHESD010000036.1"/>
</dbReference>
<evidence type="ECO:0000256" key="12">
    <source>
        <dbReference type="ARBA" id="ARBA00022958"/>
    </source>
</evidence>
<organism evidence="17 18">
    <name type="scientific">Chryseosolibacter indicus</name>
    <dbReference type="NCBI Taxonomy" id="2782351"/>
    <lineage>
        <taxon>Bacteria</taxon>
        <taxon>Pseudomonadati</taxon>
        <taxon>Bacteroidota</taxon>
        <taxon>Cytophagia</taxon>
        <taxon>Cytophagales</taxon>
        <taxon>Chryseotaleaceae</taxon>
        <taxon>Chryseosolibacter</taxon>
    </lineage>
</organism>
<dbReference type="Gene3D" id="3.30.420.40">
    <property type="match status" value="1"/>
</dbReference>
<dbReference type="PANTHER" id="PTHR34265:SF1">
    <property type="entry name" value="TYPE III PANTOTHENATE KINASE"/>
    <property type="match status" value="1"/>
</dbReference>
<evidence type="ECO:0000256" key="5">
    <source>
        <dbReference type="ARBA" id="ARBA00011738"/>
    </source>
</evidence>
<keyword evidence="12 16" id="KW-0630">Potassium</keyword>
<feature type="binding site" evidence="16">
    <location>
        <position position="168"/>
    </location>
    <ligand>
        <name>substrate</name>
    </ligand>
</feature>
<evidence type="ECO:0000313" key="17">
    <source>
        <dbReference type="EMBL" id="MBT1704659.1"/>
    </source>
</evidence>
<evidence type="ECO:0000256" key="16">
    <source>
        <dbReference type="HAMAP-Rule" id="MF_01274"/>
    </source>
</evidence>
<dbReference type="SUPFAM" id="SSF53067">
    <property type="entry name" value="Actin-like ATPase domain"/>
    <property type="match status" value="2"/>
</dbReference>
<dbReference type="Proteomes" id="UP000772618">
    <property type="component" value="Unassembled WGS sequence"/>
</dbReference>
<keyword evidence="16" id="KW-0479">Metal-binding</keyword>
<feature type="binding site" evidence="16">
    <location>
        <position position="116"/>
    </location>
    <ligand>
        <name>ATP</name>
        <dbReference type="ChEBI" id="CHEBI:30616"/>
    </ligand>
</feature>
<evidence type="ECO:0000256" key="8">
    <source>
        <dbReference type="ARBA" id="ARBA00022679"/>
    </source>
</evidence>
<dbReference type="GO" id="GO:0004594">
    <property type="term" value="F:pantothenate kinase activity"/>
    <property type="evidence" value="ECO:0007669"/>
    <property type="project" value="UniProtKB-EC"/>
</dbReference>
<comment type="cofactor">
    <cofactor evidence="16">
        <name>NH4(+)</name>
        <dbReference type="ChEBI" id="CHEBI:28938"/>
    </cofactor>
    <cofactor evidence="16">
        <name>K(+)</name>
        <dbReference type="ChEBI" id="CHEBI:29103"/>
    </cofactor>
    <text evidence="16">A monovalent cation. Ammonium or potassium.</text>
</comment>
<dbReference type="PANTHER" id="PTHR34265">
    <property type="entry name" value="TYPE III PANTOTHENATE KINASE"/>
    <property type="match status" value="1"/>
</dbReference>
<evidence type="ECO:0000256" key="13">
    <source>
        <dbReference type="ARBA" id="ARBA00022993"/>
    </source>
</evidence>
<feature type="binding site" evidence="16">
    <location>
        <begin position="6"/>
        <end position="13"/>
    </location>
    <ligand>
        <name>ATP</name>
        <dbReference type="ChEBI" id="CHEBI:30616"/>
    </ligand>
</feature>
<evidence type="ECO:0000256" key="15">
    <source>
        <dbReference type="ARBA" id="ARBA00040883"/>
    </source>
</evidence>
<keyword evidence="18" id="KW-1185">Reference proteome</keyword>
<comment type="catalytic activity">
    <reaction evidence="1 16">
        <text>(R)-pantothenate + ATP = (R)-4'-phosphopantothenate + ADP + H(+)</text>
        <dbReference type="Rhea" id="RHEA:16373"/>
        <dbReference type="ChEBI" id="CHEBI:10986"/>
        <dbReference type="ChEBI" id="CHEBI:15378"/>
        <dbReference type="ChEBI" id="CHEBI:29032"/>
        <dbReference type="ChEBI" id="CHEBI:30616"/>
        <dbReference type="ChEBI" id="CHEBI:456216"/>
        <dbReference type="EC" id="2.7.1.33"/>
    </reaction>
</comment>
<comment type="similarity">
    <text evidence="14 16">Belongs to the type III pantothenate kinase family.</text>
</comment>
<sequence length="239" mass="26128">MNVVVDLGNSAAKVGIFDHQNLMEKHSFNDQKDLKVFLQSSTADNFIISSVKSEADEIAEWPLVNGKRLILRHTLPLPLTNLYKTPATLGVDRIAGVAGGKQLFPFNNCLVIDAGTCITFDFIDKDGNYRGGAISPGLRMRFQAVHTFTARLPLISPIETPELIGDSTETCIQSGVINGLVAELDGIIEQYRMKFGDLQVILCGGDARFFENKLKASIFASPDLVLVGLNSILIYNVNL</sequence>
<reference evidence="17 18" key="1">
    <citation type="submission" date="2021-05" db="EMBL/GenBank/DDBJ databases">
        <title>A Polyphasic approach of four new species of the genus Ohtaekwangia: Ohtaekwangia histidinii sp. nov., Ohtaekwangia cretensis sp. nov., Ohtaekwangia indiensis sp. nov., Ohtaekwangia reichenbachii sp. nov. from diverse environment.</title>
        <authorList>
            <person name="Octaviana S."/>
        </authorList>
    </citation>
    <scope>NUCLEOTIDE SEQUENCE [LARGE SCALE GENOMIC DNA]</scope>
    <source>
        <strain evidence="17 18">PWU20</strain>
    </source>
</reference>
<keyword evidence="11 16" id="KW-0067">ATP-binding</keyword>
<comment type="caution">
    <text evidence="17">The sequence shown here is derived from an EMBL/GenBank/DDBJ whole genome shotgun (WGS) entry which is preliminary data.</text>
</comment>
<evidence type="ECO:0000256" key="2">
    <source>
        <dbReference type="ARBA" id="ARBA00001958"/>
    </source>
</evidence>
<dbReference type="Pfam" id="PF03309">
    <property type="entry name" value="Pan_kinase"/>
    <property type="match status" value="1"/>
</dbReference>
<evidence type="ECO:0000256" key="7">
    <source>
        <dbReference type="ARBA" id="ARBA00022490"/>
    </source>
</evidence>
<feature type="binding site" evidence="16">
    <location>
        <begin position="90"/>
        <end position="93"/>
    </location>
    <ligand>
        <name>substrate</name>
    </ligand>
</feature>
<evidence type="ECO:0000256" key="11">
    <source>
        <dbReference type="ARBA" id="ARBA00022840"/>
    </source>
</evidence>
<dbReference type="NCBIfam" id="TIGR00671">
    <property type="entry name" value="baf"/>
    <property type="match status" value="1"/>
</dbReference>
<name>A0ABS5VV89_9BACT</name>
<protein>
    <recommendedName>
        <fullName evidence="15 16">Type III pantothenate kinase</fullName>
        <ecNumber evidence="6 16">2.7.1.33</ecNumber>
    </recommendedName>
    <alternativeName>
        <fullName evidence="16">PanK-III</fullName>
    </alternativeName>
    <alternativeName>
        <fullName evidence="16">Pantothenic acid kinase</fullName>
    </alternativeName>
</protein>
<evidence type="ECO:0000256" key="10">
    <source>
        <dbReference type="ARBA" id="ARBA00022777"/>
    </source>
</evidence>
<dbReference type="EC" id="2.7.1.33" evidence="6 16"/>
<evidence type="ECO:0000256" key="4">
    <source>
        <dbReference type="ARBA" id="ARBA00005225"/>
    </source>
</evidence>
<dbReference type="HAMAP" id="MF_01274">
    <property type="entry name" value="Pantothen_kinase_3"/>
    <property type="match status" value="1"/>
</dbReference>
<comment type="cofactor">
    <cofactor evidence="2">
        <name>K(+)</name>
        <dbReference type="ChEBI" id="CHEBI:29103"/>
    </cofactor>
</comment>
<evidence type="ECO:0000313" key="18">
    <source>
        <dbReference type="Proteomes" id="UP000772618"/>
    </source>
</evidence>
<keyword evidence="8 16" id="KW-0808">Transferase</keyword>
<evidence type="ECO:0000256" key="1">
    <source>
        <dbReference type="ARBA" id="ARBA00001206"/>
    </source>
</evidence>
<comment type="subcellular location">
    <subcellularLocation>
        <location evidence="3 16">Cytoplasm</location>
    </subcellularLocation>
</comment>
<evidence type="ECO:0000256" key="9">
    <source>
        <dbReference type="ARBA" id="ARBA00022741"/>
    </source>
</evidence>
<dbReference type="EMBL" id="JAHESD010000036">
    <property type="protein sequence ID" value="MBT1704659.1"/>
    <property type="molecule type" value="Genomic_DNA"/>
</dbReference>
<comment type="function">
    <text evidence="16">Catalyzes the phosphorylation of pantothenate (Pan), the first step in CoA biosynthesis.</text>
</comment>
<keyword evidence="7 16" id="KW-0963">Cytoplasm</keyword>
<keyword evidence="10 16" id="KW-0418">Kinase</keyword>
<gene>
    <name evidence="16" type="primary">coaX</name>
    <name evidence="17" type="ORF">KK060_15300</name>
</gene>
<keyword evidence="13 16" id="KW-0173">Coenzyme A biosynthesis</keyword>
<evidence type="ECO:0000256" key="3">
    <source>
        <dbReference type="ARBA" id="ARBA00004496"/>
    </source>
</evidence>
<dbReference type="InterPro" id="IPR004619">
    <property type="entry name" value="Type_III_PanK"/>
</dbReference>
<comment type="pathway">
    <text evidence="4 16">Cofactor biosynthesis; coenzyme A biosynthesis; CoA from (R)-pantothenate: step 1/5.</text>
</comment>